<dbReference type="Proteomes" id="UP000192796">
    <property type="component" value="Unassembled WGS sequence"/>
</dbReference>
<name>A0A1V9FH83_9BACT</name>
<gene>
    <name evidence="2" type="ORF">A3860_08775</name>
</gene>
<keyword evidence="1" id="KW-1133">Transmembrane helix</keyword>
<sequence length="144" mass="15442">METAILTSPRVERIYKLMKVTYGLVPIVAGLDKFTNLLTDWEKYLNPTIAQILPFSPHTFMLIVGVIEVIAGLIVLSRPALGAYIVSAWLALIGLSLLATKGYLDVAVRDLVMSIGAYSLAQIAQATGASKAQEANSSASFSRG</sequence>
<feature type="transmembrane region" description="Helical" evidence="1">
    <location>
        <begin position="20"/>
        <end position="38"/>
    </location>
</feature>
<dbReference type="AlphaFoldDB" id="A0A1V9FH83"/>
<proteinExistence type="predicted"/>
<feature type="transmembrane region" description="Helical" evidence="1">
    <location>
        <begin position="83"/>
        <end position="104"/>
    </location>
</feature>
<feature type="transmembrane region" description="Helical" evidence="1">
    <location>
        <begin position="58"/>
        <end position="76"/>
    </location>
</feature>
<dbReference type="RefSeq" id="WP_081155616.1">
    <property type="nucleotide sequence ID" value="NZ_LVYD01000113.1"/>
</dbReference>
<evidence type="ECO:0000313" key="2">
    <source>
        <dbReference type="EMBL" id="OQP57714.1"/>
    </source>
</evidence>
<organism evidence="2 3">
    <name type="scientific">Niastella vici</name>
    <dbReference type="NCBI Taxonomy" id="1703345"/>
    <lineage>
        <taxon>Bacteria</taxon>
        <taxon>Pseudomonadati</taxon>
        <taxon>Bacteroidota</taxon>
        <taxon>Chitinophagia</taxon>
        <taxon>Chitinophagales</taxon>
        <taxon>Chitinophagaceae</taxon>
        <taxon>Niastella</taxon>
    </lineage>
</organism>
<dbReference type="OrthoDB" id="119681at2"/>
<keyword evidence="2" id="KW-0489">Methyltransferase</keyword>
<dbReference type="GO" id="GO:0008168">
    <property type="term" value="F:methyltransferase activity"/>
    <property type="evidence" value="ECO:0007669"/>
    <property type="project" value="UniProtKB-KW"/>
</dbReference>
<keyword evidence="1" id="KW-0812">Transmembrane</keyword>
<protein>
    <submittedName>
        <fullName evidence="2">tRNA (5-methylaminomethyl-2-thiouridylate)-methyltransferase</fullName>
    </submittedName>
</protein>
<accession>A0A1V9FH83</accession>
<keyword evidence="3" id="KW-1185">Reference proteome</keyword>
<dbReference type="STRING" id="1703345.A3860_08775"/>
<reference evidence="2 3" key="1">
    <citation type="submission" date="2016-03" db="EMBL/GenBank/DDBJ databases">
        <title>Niastella vici sp. nov., isolated from farmland soil.</title>
        <authorList>
            <person name="Chen L."/>
            <person name="Wang D."/>
            <person name="Yang S."/>
            <person name="Wang G."/>
        </authorList>
    </citation>
    <scope>NUCLEOTIDE SEQUENCE [LARGE SCALE GENOMIC DNA]</scope>
    <source>
        <strain evidence="2 3">DJ57</strain>
    </source>
</reference>
<comment type="caution">
    <text evidence="2">The sequence shown here is derived from an EMBL/GenBank/DDBJ whole genome shotgun (WGS) entry which is preliminary data.</text>
</comment>
<evidence type="ECO:0000313" key="3">
    <source>
        <dbReference type="Proteomes" id="UP000192796"/>
    </source>
</evidence>
<dbReference type="GO" id="GO:0032259">
    <property type="term" value="P:methylation"/>
    <property type="evidence" value="ECO:0007669"/>
    <property type="project" value="UniProtKB-KW"/>
</dbReference>
<evidence type="ECO:0000256" key="1">
    <source>
        <dbReference type="SAM" id="Phobius"/>
    </source>
</evidence>
<keyword evidence="1" id="KW-0472">Membrane</keyword>
<dbReference type="EMBL" id="LVYD01000113">
    <property type="protein sequence ID" value="OQP57714.1"/>
    <property type="molecule type" value="Genomic_DNA"/>
</dbReference>
<keyword evidence="2" id="KW-0808">Transferase</keyword>